<sequence>MPACATTPSGARGAPARRSPIGISVFRRAVKHGRRAFQIKRFAVSFANRRQKGSVTRAWHNERAACFGV</sequence>
<protein>
    <submittedName>
        <fullName evidence="1">Uncharacterized protein</fullName>
    </submittedName>
</protein>
<dbReference type="AlphaFoldDB" id="A0AAW9CPP5"/>
<comment type="caution">
    <text evidence="1">The sequence shown here is derived from an EMBL/GenBank/DDBJ whole genome shotgun (WGS) entry which is preliminary data.</text>
</comment>
<dbReference type="Proteomes" id="UP001272137">
    <property type="component" value="Unassembled WGS sequence"/>
</dbReference>
<accession>A0AAW9CPP5</accession>
<evidence type="ECO:0000313" key="1">
    <source>
        <dbReference type="EMBL" id="MDW9252833.1"/>
    </source>
</evidence>
<dbReference type="EMBL" id="QXCT01000001">
    <property type="protein sequence ID" value="MDW9252833.1"/>
    <property type="molecule type" value="Genomic_DNA"/>
</dbReference>
<organism evidence="1 2">
    <name type="scientific">Burkholderia thailandensis</name>
    <dbReference type="NCBI Taxonomy" id="57975"/>
    <lineage>
        <taxon>Bacteria</taxon>
        <taxon>Pseudomonadati</taxon>
        <taxon>Pseudomonadota</taxon>
        <taxon>Betaproteobacteria</taxon>
        <taxon>Burkholderiales</taxon>
        <taxon>Burkholderiaceae</taxon>
        <taxon>Burkholderia</taxon>
        <taxon>pseudomallei group</taxon>
    </lineage>
</organism>
<evidence type="ECO:0000313" key="2">
    <source>
        <dbReference type="Proteomes" id="UP001272137"/>
    </source>
</evidence>
<proteinExistence type="predicted"/>
<reference evidence="1" key="1">
    <citation type="submission" date="2018-08" db="EMBL/GenBank/DDBJ databases">
        <title>Identification of Burkholderia cepacia strains that express a Burkholderia pseudomallei-like capsular polysaccharide.</title>
        <authorList>
            <person name="Burtnick M.N."/>
            <person name="Vongsouvath M."/>
            <person name="Newton P."/>
            <person name="Wuthiekanun V."/>
            <person name="Limmathurotsakul D."/>
            <person name="Brett P.J."/>
            <person name="Chantratita N."/>
            <person name="Dance D.A."/>
        </authorList>
    </citation>
    <scope>NUCLEOTIDE SEQUENCE</scope>
    <source>
        <strain evidence="1">SBXCC001</strain>
    </source>
</reference>
<name>A0AAW9CPP5_BURTH</name>
<gene>
    <name evidence="1" type="ORF">C7S16_4160</name>
</gene>